<organism evidence="2 3">
    <name type="scientific">Dorcoceras hygrometricum</name>
    <dbReference type="NCBI Taxonomy" id="472368"/>
    <lineage>
        <taxon>Eukaryota</taxon>
        <taxon>Viridiplantae</taxon>
        <taxon>Streptophyta</taxon>
        <taxon>Embryophyta</taxon>
        <taxon>Tracheophyta</taxon>
        <taxon>Spermatophyta</taxon>
        <taxon>Magnoliopsida</taxon>
        <taxon>eudicotyledons</taxon>
        <taxon>Gunneridae</taxon>
        <taxon>Pentapetalae</taxon>
        <taxon>asterids</taxon>
        <taxon>lamiids</taxon>
        <taxon>Lamiales</taxon>
        <taxon>Gesneriaceae</taxon>
        <taxon>Didymocarpoideae</taxon>
        <taxon>Trichosporeae</taxon>
        <taxon>Loxocarpinae</taxon>
        <taxon>Dorcoceras</taxon>
    </lineage>
</organism>
<sequence length="140" mass="14991">MSLFDLQDVRIAIGSIATLDLPMVVDLIGIYGLKGPYSGLAMEMSKVKSGVRNQAEAKLNQLEHSEPAGTIITSCKGYRKDEPAGTGTVKSAEEVSKKNNSAEKAMSSKDDVITNQQLKRSARSGISDDDISSDVITISR</sequence>
<feature type="compositionally biased region" description="Basic and acidic residues" evidence="1">
    <location>
        <begin position="91"/>
        <end position="112"/>
    </location>
</feature>
<reference evidence="2 3" key="1">
    <citation type="journal article" date="2015" name="Proc. Natl. Acad. Sci. U.S.A.">
        <title>The resurrection genome of Boea hygrometrica: A blueprint for survival of dehydration.</title>
        <authorList>
            <person name="Xiao L."/>
            <person name="Yang G."/>
            <person name="Zhang L."/>
            <person name="Yang X."/>
            <person name="Zhao S."/>
            <person name="Ji Z."/>
            <person name="Zhou Q."/>
            <person name="Hu M."/>
            <person name="Wang Y."/>
            <person name="Chen M."/>
            <person name="Xu Y."/>
            <person name="Jin H."/>
            <person name="Xiao X."/>
            <person name="Hu G."/>
            <person name="Bao F."/>
            <person name="Hu Y."/>
            <person name="Wan P."/>
            <person name="Li L."/>
            <person name="Deng X."/>
            <person name="Kuang T."/>
            <person name="Xiang C."/>
            <person name="Zhu J.K."/>
            <person name="Oliver M.J."/>
            <person name="He Y."/>
        </authorList>
    </citation>
    <scope>NUCLEOTIDE SEQUENCE [LARGE SCALE GENOMIC DNA]</scope>
    <source>
        <strain evidence="3">cv. XS01</strain>
    </source>
</reference>
<accession>A0A2Z7ASM8</accession>
<evidence type="ECO:0000256" key="1">
    <source>
        <dbReference type="SAM" id="MobiDB-lite"/>
    </source>
</evidence>
<evidence type="ECO:0000313" key="2">
    <source>
        <dbReference type="EMBL" id="KZV24473.1"/>
    </source>
</evidence>
<dbReference type="EMBL" id="KV012796">
    <property type="protein sequence ID" value="KZV24473.1"/>
    <property type="molecule type" value="Genomic_DNA"/>
</dbReference>
<dbReference type="AlphaFoldDB" id="A0A2Z7ASM8"/>
<keyword evidence="3" id="KW-1185">Reference proteome</keyword>
<name>A0A2Z7ASM8_9LAMI</name>
<evidence type="ECO:0000313" key="3">
    <source>
        <dbReference type="Proteomes" id="UP000250235"/>
    </source>
</evidence>
<proteinExistence type="predicted"/>
<feature type="region of interest" description="Disordered" evidence="1">
    <location>
        <begin position="77"/>
        <end position="140"/>
    </location>
</feature>
<gene>
    <name evidence="2" type="ORF">F511_44523</name>
</gene>
<protein>
    <submittedName>
        <fullName evidence="2">Uncharacterized protein</fullName>
    </submittedName>
</protein>
<dbReference type="Proteomes" id="UP000250235">
    <property type="component" value="Unassembled WGS sequence"/>
</dbReference>